<keyword evidence="1" id="KW-0472">Membrane</keyword>
<dbReference type="PANTHER" id="PTHR42083:SF1">
    <property type="entry name" value="MARVEL DOMAIN-CONTAINING PROTEIN"/>
    <property type="match status" value="1"/>
</dbReference>
<feature type="transmembrane region" description="Helical" evidence="1">
    <location>
        <begin position="80"/>
        <end position="102"/>
    </location>
</feature>
<proteinExistence type="predicted"/>
<name>A0A1C1CF95_9EURO</name>
<feature type="transmembrane region" description="Helical" evidence="1">
    <location>
        <begin position="49"/>
        <end position="73"/>
    </location>
</feature>
<evidence type="ECO:0000313" key="2">
    <source>
        <dbReference type="EMBL" id="OCT47200.1"/>
    </source>
</evidence>
<feature type="transmembrane region" description="Helical" evidence="1">
    <location>
        <begin position="122"/>
        <end position="141"/>
    </location>
</feature>
<dbReference type="AlphaFoldDB" id="A0A1C1CF95"/>
<dbReference type="VEuPathDB" id="FungiDB:G647_02234"/>
<dbReference type="EMBL" id="LGRB01000014">
    <property type="protein sequence ID" value="OCT47200.1"/>
    <property type="molecule type" value="Genomic_DNA"/>
</dbReference>
<evidence type="ECO:0008006" key="4">
    <source>
        <dbReference type="Google" id="ProtNLM"/>
    </source>
</evidence>
<keyword evidence="1" id="KW-0812">Transmembrane</keyword>
<accession>A0A1C1CF95</accession>
<protein>
    <recommendedName>
        <fullName evidence="4">MARVEL domain-containing protein</fullName>
    </recommendedName>
</protein>
<keyword evidence="1" id="KW-1133">Transmembrane helix</keyword>
<organism evidence="2 3">
    <name type="scientific">Cladophialophora carrionii</name>
    <dbReference type="NCBI Taxonomy" id="86049"/>
    <lineage>
        <taxon>Eukaryota</taxon>
        <taxon>Fungi</taxon>
        <taxon>Dikarya</taxon>
        <taxon>Ascomycota</taxon>
        <taxon>Pezizomycotina</taxon>
        <taxon>Eurotiomycetes</taxon>
        <taxon>Chaetothyriomycetidae</taxon>
        <taxon>Chaetothyriales</taxon>
        <taxon>Herpotrichiellaceae</taxon>
        <taxon>Cladophialophora</taxon>
    </lineage>
</organism>
<feature type="transmembrane region" description="Helical" evidence="1">
    <location>
        <begin position="16"/>
        <end position="37"/>
    </location>
</feature>
<gene>
    <name evidence="2" type="ORF">CLCR_02652</name>
</gene>
<keyword evidence="3" id="KW-1185">Reference proteome</keyword>
<dbReference type="Proteomes" id="UP000094526">
    <property type="component" value="Unassembled WGS sequence"/>
</dbReference>
<sequence>MISINLSWKDAPTSRIVHLIQVFLQFLAAIIVIGLNASDIADGPTNTGISVLAIVIATLSTVTTILFALDIFYPIPSRLWLLWVLFWEWVLAFSWVGVVAAFGDRYFQNHTTRFHVAAGFNVVNLILWLLGSVYGTILMCCRKILGGKRPPDDVELK</sequence>
<evidence type="ECO:0000256" key="1">
    <source>
        <dbReference type="SAM" id="Phobius"/>
    </source>
</evidence>
<reference evidence="3" key="1">
    <citation type="submission" date="2015-07" db="EMBL/GenBank/DDBJ databases">
        <authorList>
            <person name="Teixeira M.M."/>
            <person name="Souza R.C."/>
            <person name="Almeida L.G."/>
            <person name="Vicente V.A."/>
            <person name="de Hoog S."/>
            <person name="Bocca A.L."/>
            <person name="de Almeida S.R."/>
            <person name="Vasconcelos A.T."/>
            <person name="Felipe M.S."/>
        </authorList>
    </citation>
    <scope>NUCLEOTIDE SEQUENCE [LARGE SCALE GENOMIC DNA]</scope>
    <source>
        <strain evidence="3">KSF</strain>
    </source>
</reference>
<comment type="caution">
    <text evidence="2">The sequence shown here is derived from an EMBL/GenBank/DDBJ whole genome shotgun (WGS) entry which is preliminary data.</text>
</comment>
<dbReference type="OrthoDB" id="5363290at2759"/>
<dbReference type="VEuPathDB" id="FungiDB:CLCR_02652"/>
<dbReference type="PANTHER" id="PTHR42083">
    <property type="entry name" value="MARVEL DOMAIN-CONTAINING PROTEIN"/>
    <property type="match status" value="1"/>
</dbReference>
<evidence type="ECO:0000313" key="3">
    <source>
        <dbReference type="Proteomes" id="UP000094526"/>
    </source>
</evidence>